<name>A0A815D7L8_9BILA</name>
<feature type="transmembrane region" description="Helical" evidence="5">
    <location>
        <begin position="85"/>
        <end position="106"/>
    </location>
</feature>
<dbReference type="Pfam" id="PF03151">
    <property type="entry name" value="TPT"/>
    <property type="match status" value="1"/>
</dbReference>
<feature type="transmembrane region" description="Helical" evidence="5">
    <location>
        <begin position="45"/>
        <end position="65"/>
    </location>
</feature>
<feature type="transmembrane region" description="Helical" evidence="5">
    <location>
        <begin position="418"/>
        <end position="447"/>
    </location>
</feature>
<feature type="transmembrane region" description="Helical" evidence="5">
    <location>
        <begin position="181"/>
        <end position="204"/>
    </location>
</feature>
<dbReference type="PANTHER" id="PTHR11132">
    <property type="entry name" value="SOLUTE CARRIER FAMILY 35"/>
    <property type="match status" value="1"/>
</dbReference>
<comment type="caution">
    <text evidence="7">The sequence shown here is derived from an EMBL/GenBank/DDBJ whole genome shotgun (WGS) entry which is preliminary data.</text>
</comment>
<feature type="transmembrane region" description="Helical" evidence="5">
    <location>
        <begin position="301"/>
        <end position="320"/>
    </location>
</feature>
<feature type="transmembrane region" description="Helical" evidence="5">
    <location>
        <begin position="378"/>
        <end position="398"/>
    </location>
</feature>
<keyword evidence="4 5" id="KW-0472">Membrane</keyword>
<dbReference type="GO" id="GO:0016020">
    <property type="term" value="C:membrane"/>
    <property type="evidence" value="ECO:0007669"/>
    <property type="project" value="UniProtKB-SubCell"/>
</dbReference>
<evidence type="ECO:0000256" key="5">
    <source>
        <dbReference type="SAM" id="Phobius"/>
    </source>
</evidence>
<dbReference type="AlphaFoldDB" id="A0A815D7L8"/>
<dbReference type="InterPro" id="IPR004853">
    <property type="entry name" value="Sugar_P_trans_dom"/>
</dbReference>
<comment type="subcellular location">
    <subcellularLocation>
        <location evidence="1">Membrane</location>
        <topology evidence="1">Multi-pass membrane protein</topology>
    </subcellularLocation>
</comment>
<feature type="transmembrane region" description="Helical" evidence="5">
    <location>
        <begin position="250"/>
        <end position="270"/>
    </location>
</feature>
<evidence type="ECO:0000256" key="1">
    <source>
        <dbReference type="ARBA" id="ARBA00004141"/>
    </source>
</evidence>
<feature type="transmembrane region" description="Helical" evidence="5">
    <location>
        <begin position="340"/>
        <end position="366"/>
    </location>
</feature>
<gene>
    <name evidence="7" type="ORF">IZO911_LOCUS33650</name>
</gene>
<dbReference type="InterPro" id="IPR050186">
    <property type="entry name" value="TPT_transporter"/>
</dbReference>
<protein>
    <recommendedName>
        <fullName evidence="6">Sugar phosphate transporter domain-containing protein</fullName>
    </recommendedName>
</protein>
<evidence type="ECO:0000256" key="2">
    <source>
        <dbReference type="ARBA" id="ARBA00022692"/>
    </source>
</evidence>
<dbReference type="Proteomes" id="UP000663860">
    <property type="component" value="Unassembled WGS sequence"/>
</dbReference>
<proteinExistence type="predicted"/>
<feature type="transmembrane region" description="Helical" evidence="5">
    <location>
        <begin position="276"/>
        <end position="294"/>
    </location>
</feature>
<feature type="transmembrane region" description="Helical" evidence="5">
    <location>
        <begin position="118"/>
        <end position="137"/>
    </location>
</feature>
<organism evidence="7 8">
    <name type="scientific">Adineta steineri</name>
    <dbReference type="NCBI Taxonomy" id="433720"/>
    <lineage>
        <taxon>Eukaryota</taxon>
        <taxon>Metazoa</taxon>
        <taxon>Spiralia</taxon>
        <taxon>Gnathifera</taxon>
        <taxon>Rotifera</taxon>
        <taxon>Eurotatoria</taxon>
        <taxon>Bdelloidea</taxon>
        <taxon>Adinetida</taxon>
        <taxon>Adinetidae</taxon>
        <taxon>Adineta</taxon>
    </lineage>
</organism>
<evidence type="ECO:0000256" key="3">
    <source>
        <dbReference type="ARBA" id="ARBA00022989"/>
    </source>
</evidence>
<keyword evidence="2 5" id="KW-0812">Transmembrane</keyword>
<sequence length="515" mass="57889">MNDQDTDQSTSENVKTKTILTLLLYCISGSLLTILNKLAIVEFPFINLLLVLQNGVTVILLLVNFYFCPLTSERLPPLNFTVLKIWTPVVLLFVTMLTSSLFALKYVSVPTVIVIRNLSTISVAILEYFVIGYNLFANIMNDQDTDQSTTENVKTKTILTLLLYCISGSLLTILNKLAIVAFPFINLLLVLQNGVTVILLLVNFYFCPLTSERLPPLNFTVLKIWTPIVLLFVMMLTSSLFALKYVSVPTVIVIRNLSTISVAILEYFVIGNKIDSLSIGTLFGMFFGAIVYALHDLTFSIEGYIWLCVNIIGTSLYQVYIKKVVHMPEMKDIGPISMSYYNNLISLLILFLLACIMGELKSFLLYFQSIFLPKIKSVCIVFLSCILGFALSTSAFALNKLISPTSIMVANNVNKFALIILSEMFVQSTLDLTASIATIFVLFYGWLYSQTKETFAKSLFILATIIFVVLYTALKFQRPTNTNIFSELTSIKQIHTTFLSNFTKTYIDKKNKRVA</sequence>
<feature type="domain" description="Sugar phosphate transporter" evidence="6">
    <location>
        <begin position="162"/>
        <end position="449"/>
    </location>
</feature>
<feature type="transmembrane region" description="Helical" evidence="5">
    <location>
        <begin position="224"/>
        <end position="243"/>
    </location>
</feature>
<evidence type="ECO:0000313" key="7">
    <source>
        <dbReference type="EMBL" id="CAF1293535.1"/>
    </source>
</evidence>
<reference evidence="7" key="1">
    <citation type="submission" date="2021-02" db="EMBL/GenBank/DDBJ databases">
        <authorList>
            <person name="Nowell W R."/>
        </authorList>
    </citation>
    <scope>NUCLEOTIDE SEQUENCE</scope>
</reference>
<keyword evidence="3 5" id="KW-1133">Transmembrane helix</keyword>
<evidence type="ECO:0000313" key="8">
    <source>
        <dbReference type="Proteomes" id="UP000663860"/>
    </source>
</evidence>
<feature type="transmembrane region" description="Helical" evidence="5">
    <location>
        <begin position="454"/>
        <end position="474"/>
    </location>
</feature>
<evidence type="ECO:0000256" key="4">
    <source>
        <dbReference type="ARBA" id="ARBA00023136"/>
    </source>
</evidence>
<feature type="transmembrane region" description="Helical" evidence="5">
    <location>
        <begin position="19"/>
        <end position="38"/>
    </location>
</feature>
<accession>A0A815D7L8</accession>
<dbReference type="EMBL" id="CAJNOE010000628">
    <property type="protein sequence ID" value="CAF1293535.1"/>
    <property type="molecule type" value="Genomic_DNA"/>
</dbReference>
<evidence type="ECO:0000259" key="6">
    <source>
        <dbReference type="Pfam" id="PF03151"/>
    </source>
</evidence>
<feature type="transmembrane region" description="Helical" evidence="5">
    <location>
        <begin position="157"/>
        <end position="174"/>
    </location>
</feature>